<evidence type="ECO:0000259" key="10">
    <source>
        <dbReference type="SMART" id="SM00387"/>
    </source>
</evidence>
<dbReference type="GO" id="GO:0000155">
    <property type="term" value="F:phosphorelay sensor kinase activity"/>
    <property type="evidence" value="ECO:0007669"/>
    <property type="project" value="InterPro"/>
</dbReference>
<keyword evidence="8" id="KW-0902">Two-component regulatory system</keyword>
<dbReference type="PANTHER" id="PTHR24421:SF10">
    <property type="entry name" value="NITRATE_NITRITE SENSOR PROTEIN NARQ"/>
    <property type="match status" value="1"/>
</dbReference>
<evidence type="ECO:0000256" key="9">
    <source>
        <dbReference type="SAM" id="Phobius"/>
    </source>
</evidence>
<accession>A0A1N7B795</accession>
<keyword evidence="9" id="KW-0812">Transmembrane</keyword>
<feature type="transmembrane region" description="Helical" evidence="9">
    <location>
        <begin position="127"/>
        <end position="144"/>
    </location>
</feature>
<evidence type="ECO:0000256" key="8">
    <source>
        <dbReference type="ARBA" id="ARBA00023012"/>
    </source>
</evidence>
<dbReference type="Proteomes" id="UP000186096">
    <property type="component" value="Unassembled WGS sequence"/>
</dbReference>
<evidence type="ECO:0000256" key="2">
    <source>
        <dbReference type="ARBA" id="ARBA00012438"/>
    </source>
</evidence>
<evidence type="ECO:0000313" key="12">
    <source>
        <dbReference type="Proteomes" id="UP000186096"/>
    </source>
</evidence>
<feature type="transmembrane region" description="Helical" evidence="9">
    <location>
        <begin position="20"/>
        <end position="50"/>
    </location>
</feature>
<dbReference type="AlphaFoldDB" id="A0A1N7B795"/>
<dbReference type="GO" id="GO:0016020">
    <property type="term" value="C:membrane"/>
    <property type="evidence" value="ECO:0007669"/>
    <property type="project" value="InterPro"/>
</dbReference>
<feature type="transmembrane region" description="Helical" evidence="9">
    <location>
        <begin position="70"/>
        <end position="96"/>
    </location>
</feature>
<dbReference type="OrthoDB" id="227596at2"/>
<dbReference type="CDD" id="cd16917">
    <property type="entry name" value="HATPase_UhpB-NarQ-NarX-like"/>
    <property type="match status" value="1"/>
</dbReference>
<dbReference type="GO" id="GO:0046983">
    <property type="term" value="F:protein dimerization activity"/>
    <property type="evidence" value="ECO:0007669"/>
    <property type="project" value="InterPro"/>
</dbReference>
<evidence type="ECO:0000313" key="11">
    <source>
        <dbReference type="EMBL" id="SIR47225.1"/>
    </source>
</evidence>
<protein>
    <recommendedName>
        <fullName evidence="2">histidine kinase</fullName>
        <ecNumber evidence="2">2.7.13.3</ecNumber>
    </recommendedName>
</protein>
<keyword evidence="5" id="KW-0547">Nucleotide-binding</keyword>
<evidence type="ECO:0000256" key="3">
    <source>
        <dbReference type="ARBA" id="ARBA00022553"/>
    </source>
</evidence>
<dbReference type="RefSeq" id="WP_083744263.1">
    <property type="nucleotide sequence ID" value="NZ_FTNI01000009.1"/>
</dbReference>
<dbReference type="InterPro" id="IPR036890">
    <property type="entry name" value="HATPase_C_sf"/>
</dbReference>
<dbReference type="InterPro" id="IPR050482">
    <property type="entry name" value="Sensor_HK_TwoCompSys"/>
</dbReference>
<keyword evidence="9" id="KW-1133">Transmembrane helix</keyword>
<dbReference type="EC" id="2.7.13.3" evidence="2"/>
<dbReference type="Pfam" id="PF02518">
    <property type="entry name" value="HATPase_c"/>
    <property type="match status" value="1"/>
</dbReference>
<dbReference type="GO" id="GO:0005524">
    <property type="term" value="F:ATP binding"/>
    <property type="evidence" value="ECO:0007669"/>
    <property type="project" value="UniProtKB-KW"/>
</dbReference>
<dbReference type="InterPro" id="IPR011712">
    <property type="entry name" value="Sig_transdc_His_kin_sub3_dim/P"/>
</dbReference>
<keyword evidence="4" id="KW-0808">Transferase</keyword>
<proteinExistence type="predicted"/>
<keyword evidence="7" id="KW-0067">ATP-binding</keyword>
<keyword evidence="12" id="KW-1185">Reference proteome</keyword>
<gene>
    <name evidence="11" type="ORF">SAMN05421833_109188</name>
</gene>
<feature type="transmembrane region" description="Helical" evidence="9">
    <location>
        <begin position="103"/>
        <end position="121"/>
    </location>
</feature>
<evidence type="ECO:0000256" key="1">
    <source>
        <dbReference type="ARBA" id="ARBA00000085"/>
    </source>
</evidence>
<dbReference type="EMBL" id="FTNI01000009">
    <property type="protein sequence ID" value="SIR47225.1"/>
    <property type="molecule type" value="Genomic_DNA"/>
</dbReference>
<comment type="catalytic activity">
    <reaction evidence="1">
        <text>ATP + protein L-histidine = ADP + protein N-phospho-L-histidine.</text>
        <dbReference type="EC" id="2.7.13.3"/>
    </reaction>
</comment>
<evidence type="ECO:0000256" key="6">
    <source>
        <dbReference type="ARBA" id="ARBA00022777"/>
    </source>
</evidence>
<dbReference type="SMART" id="SM00387">
    <property type="entry name" value="HATPase_c"/>
    <property type="match status" value="1"/>
</dbReference>
<evidence type="ECO:0000256" key="4">
    <source>
        <dbReference type="ARBA" id="ARBA00022679"/>
    </source>
</evidence>
<keyword evidence="9" id="KW-0472">Membrane</keyword>
<dbReference type="Pfam" id="PF07730">
    <property type="entry name" value="HisKA_3"/>
    <property type="match status" value="1"/>
</dbReference>
<dbReference type="PANTHER" id="PTHR24421">
    <property type="entry name" value="NITRATE/NITRITE SENSOR PROTEIN NARX-RELATED"/>
    <property type="match status" value="1"/>
</dbReference>
<evidence type="ECO:0000256" key="7">
    <source>
        <dbReference type="ARBA" id="ARBA00022840"/>
    </source>
</evidence>
<dbReference type="Gene3D" id="3.30.565.10">
    <property type="entry name" value="Histidine kinase-like ATPase, C-terminal domain"/>
    <property type="match status" value="1"/>
</dbReference>
<dbReference type="InterPro" id="IPR003594">
    <property type="entry name" value="HATPase_dom"/>
</dbReference>
<dbReference type="SUPFAM" id="SSF55874">
    <property type="entry name" value="ATPase domain of HSP90 chaperone/DNA topoisomerase II/histidine kinase"/>
    <property type="match status" value="1"/>
</dbReference>
<organism evidence="11 12">
    <name type="scientific">Microbispora rosea</name>
    <dbReference type="NCBI Taxonomy" id="58117"/>
    <lineage>
        <taxon>Bacteria</taxon>
        <taxon>Bacillati</taxon>
        <taxon>Actinomycetota</taxon>
        <taxon>Actinomycetes</taxon>
        <taxon>Streptosporangiales</taxon>
        <taxon>Streptosporangiaceae</taxon>
        <taxon>Microbispora</taxon>
    </lineage>
</organism>
<feature type="domain" description="Histidine kinase/HSP90-like ATPase" evidence="10">
    <location>
        <begin position="271"/>
        <end position="362"/>
    </location>
</feature>
<reference evidence="12" key="1">
    <citation type="submission" date="2017-01" db="EMBL/GenBank/DDBJ databases">
        <authorList>
            <person name="Varghese N."/>
            <person name="Submissions S."/>
        </authorList>
    </citation>
    <scope>NUCLEOTIDE SEQUENCE [LARGE SCALE GENOMIC DNA]</scope>
    <source>
        <strain evidence="12">ATCC 12950</strain>
    </source>
</reference>
<keyword evidence="3" id="KW-0597">Phosphoprotein</keyword>
<sequence>MIHRGGWAAVSRPHVVDAGLVVLAVVITALTLRGPAYVSAGLAVAAPALLVRRSRPALVAAITMGADLAAMSALVAAGAAAPLLVGAAATIALYSLGRHGEKVWLTGTALTVGYVTIVMMVNPVNPVGNVMQILAAVLLGRLLLSRHWLLERRKRRAAETAVSAERRRIARELHDVVAHHITVINVLVGAGRTTMASDRAAAEEAFVTAERTARQAMAEMRQLLHVLRADDTAEPMDHTGIGVAGVPALVEQARLPAELDVTGEAVPLPAAVDHAVYRIVQEALTNVRRHAPAARARVRLSYLPGSVEVEVTDDGTGTPVRSRGGFGLRGMAERVALIEGVLTTGPRPEGGFRVHARLPLAMRERRPEDDHSAARG</sequence>
<evidence type="ECO:0000256" key="5">
    <source>
        <dbReference type="ARBA" id="ARBA00022741"/>
    </source>
</evidence>
<name>A0A1N7B795_9ACTN</name>
<dbReference type="STRING" id="58117.SAMN05421833_109188"/>
<dbReference type="Gene3D" id="1.20.5.1930">
    <property type="match status" value="1"/>
</dbReference>
<keyword evidence="6 11" id="KW-0418">Kinase</keyword>